<dbReference type="PANTHER" id="PTHR10638">
    <property type="entry name" value="COPPER AMINE OXIDASE"/>
    <property type="match status" value="1"/>
</dbReference>
<dbReference type="SUPFAM" id="SSF54416">
    <property type="entry name" value="Amine oxidase N-terminal region"/>
    <property type="match status" value="1"/>
</dbReference>
<protein>
    <recommendedName>
        <fullName evidence="8">Amine oxidase</fullName>
        <ecNumber evidence="8">1.4.3.-</ecNumber>
    </recommendedName>
</protein>
<name>A0A7S3WDK3_EMIHU</name>
<evidence type="ECO:0000256" key="2">
    <source>
        <dbReference type="ARBA" id="ARBA00022723"/>
    </source>
</evidence>
<feature type="active site" description="Schiff-base intermediate with substrate; via topaquinone" evidence="6">
    <location>
        <position position="496"/>
    </location>
</feature>
<comment type="PTM">
    <text evidence="7 8">Topaquinone (TPQ) is generated by copper-dependent autoxidation of a specific tyrosyl residue.</text>
</comment>
<keyword evidence="5 8" id="KW-0186">Copper</keyword>
<dbReference type="EMBL" id="HBIR01024541">
    <property type="protein sequence ID" value="CAE0551535.1"/>
    <property type="molecule type" value="Transcribed_RNA"/>
</dbReference>
<dbReference type="Pfam" id="PF01179">
    <property type="entry name" value="Cu_amine_oxid"/>
    <property type="match status" value="1"/>
</dbReference>
<accession>A0A7S3WDK3</accession>
<feature type="active site" description="Proton acceptor" evidence="6">
    <location>
        <position position="402"/>
    </location>
</feature>
<dbReference type="GO" id="GO:0008131">
    <property type="term" value="F:primary methylamine oxidase activity"/>
    <property type="evidence" value="ECO:0007669"/>
    <property type="project" value="InterPro"/>
</dbReference>
<dbReference type="InterPro" id="IPR036460">
    <property type="entry name" value="Cu_amine_oxidase_C_sf"/>
</dbReference>
<dbReference type="InterPro" id="IPR000269">
    <property type="entry name" value="Cu_amine_oxidase"/>
</dbReference>
<keyword evidence="4 8" id="KW-0560">Oxidoreductase</keyword>
<feature type="modified residue" description="2',4',5'-topaquinone" evidence="7">
    <location>
        <position position="496"/>
    </location>
</feature>
<dbReference type="AlphaFoldDB" id="A0A7S3WDK3"/>
<evidence type="ECO:0000259" key="9">
    <source>
        <dbReference type="Pfam" id="PF01179"/>
    </source>
</evidence>
<organism evidence="10">
    <name type="scientific">Emiliania huxleyi</name>
    <name type="common">Coccolithophore</name>
    <name type="synonym">Pontosphaera huxleyi</name>
    <dbReference type="NCBI Taxonomy" id="2903"/>
    <lineage>
        <taxon>Eukaryota</taxon>
        <taxon>Haptista</taxon>
        <taxon>Haptophyta</taxon>
        <taxon>Prymnesiophyceae</taxon>
        <taxon>Isochrysidales</taxon>
        <taxon>Noelaerhabdaceae</taxon>
        <taxon>Emiliania</taxon>
    </lineage>
</organism>
<keyword evidence="2 8" id="KW-0479">Metal-binding</keyword>
<dbReference type="InterPro" id="IPR016182">
    <property type="entry name" value="Cu_amine_oxidase_N-reg"/>
</dbReference>
<evidence type="ECO:0000256" key="3">
    <source>
        <dbReference type="ARBA" id="ARBA00022772"/>
    </source>
</evidence>
<comment type="similarity">
    <text evidence="1 8">Belongs to the copper/topaquinone oxidase family.</text>
</comment>
<proteinExistence type="inferred from homology"/>
<dbReference type="EC" id="1.4.3.-" evidence="8"/>
<dbReference type="SUPFAM" id="SSF49998">
    <property type="entry name" value="Amine oxidase catalytic domain"/>
    <property type="match status" value="1"/>
</dbReference>
<comment type="cofactor">
    <cofactor evidence="8">
        <name>Cu cation</name>
        <dbReference type="ChEBI" id="CHEBI:23378"/>
    </cofactor>
    <text evidence="8">Contains 1 topaquinone per subunit.</text>
</comment>
<evidence type="ECO:0000256" key="4">
    <source>
        <dbReference type="ARBA" id="ARBA00023002"/>
    </source>
</evidence>
<dbReference type="GO" id="GO:0005507">
    <property type="term" value="F:copper ion binding"/>
    <property type="evidence" value="ECO:0007669"/>
    <property type="project" value="InterPro"/>
</dbReference>
<evidence type="ECO:0000256" key="6">
    <source>
        <dbReference type="PIRSR" id="PIRSR600269-50"/>
    </source>
</evidence>
<keyword evidence="3 6" id="KW-0801">TPQ</keyword>
<feature type="domain" description="Copper amine oxidase catalytic" evidence="9">
    <location>
        <begin position="341"/>
        <end position="759"/>
    </location>
</feature>
<evidence type="ECO:0000313" key="10">
    <source>
        <dbReference type="EMBL" id="CAE0551535.1"/>
    </source>
</evidence>
<evidence type="ECO:0000256" key="1">
    <source>
        <dbReference type="ARBA" id="ARBA00007983"/>
    </source>
</evidence>
<dbReference type="PANTHER" id="PTHR10638:SF20">
    <property type="entry name" value="AMINE OXIDASE"/>
    <property type="match status" value="1"/>
</dbReference>
<dbReference type="GO" id="GO:0048038">
    <property type="term" value="F:quinone binding"/>
    <property type="evidence" value="ECO:0007669"/>
    <property type="project" value="InterPro"/>
</dbReference>
<gene>
    <name evidence="10" type="ORF">EHUX00137_LOCUS18826</name>
</gene>
<dbReference type="GO" id="GO:0005886">
    <property type="term" value="C:plasma membrane"/>
    <property type="evidence" value="ECO:0007669"/>
    <property type="project" value="TreeGrafter"/>
</dbReference>
<dbReference type="Gene3D" id="2.70.98.20">
    <property type="entry name" value="Copper amine oxidase, catalytic domain"/>
    <property type="match status" value="1"/>
</dbReference>
<evidence type="ECO:0000256" key="7">
    <source>
        <dbReference type="PIRSR" id="PIRSR600269-51"/>
    </source>
</evidence>
<evidence type="ECO:0000256" key="5">
    <source>
        <dbReference type="ARBA" id="ARBA00023008"/>
    </source>
</evidence>
<evidence type="ECO:0000256" key="8">
    <source>
        <dbReference type="RuleBase" id="RU000672"/>
    </source>
</evidence>
<dbReference type="InterPro" id="IPR015798">
    <property type="entry name" value="Cu_amine_oxidase_C"/>
</dbReference>
<sequence>MSNPKDSLVFSPGRPLFPSAAALLASALCGAAAALVAQQVGSHLSRPTQDSATPTAAFEHTRAAAVLGELTPAEVSAVARFFITATGAAARRGLVANTSQPWIAGPSGVELFAPPKSDVLAYLDDGGAQPPRHARVTAVLPSEGATAEYRVGPLLPGGVVAPSATVEEVARVTPLSKRPTEPGADAALAAPLLDATLRAIGGEILHGAMGPIFPALAPAGGFDREARGEAISMMVNDALSPTGQRYDIYRFQWLPPRRVSSLESFWLHPLPLRIRVNATAADAAAWHALSVSLCGRLFASAAELRAARESGAMPLCRVRNETGNLPWEVPRREDAPSGRRRVEAKRGVRWGGWRFTVSPQRPSSGPALLDVSFGGERVLYELSLQDAMAAYSGDDEAFFYSDAAWSLSMLSASLEPGVDCPSGATYFEAATWYQLQETGSAVADATRAVPFYPTCIFEWQEDHTIWRHMENTEPPRVRGLGRRTLVVRSIATVANYDYITDVKFREDGEIEASVRFAGYIEARHYTDHDTEAGGDAAAHESLYSSLLRPGLAGPVHCHIAAFKADFDIGGVRANTLRVTSVGASDAPPSPREPFPRPRHPYKVLSHRDVEAEGIGASTFVADPRRPGAWTIVDRAAASPAGSPRGYAVTLGSFATTQVLPDEHPFVRAMPFSKYHLAVTAHHDHERRLTSPYVQYDGEEASGAQDLDRFLSDGESLLDADLVAWIAVGREHVVRQEDLPLVSNFGVAFSLQPWNFLPWNAAASGLPPSLSEAGAGD</sequence>
<dbReference type="GO" id="GO:0009308">
    <property type="term" value="P:amine metabolic process"/>
    <property type="evidence" value="ECO:0007669"/>
    <property type="project" value="UniProtKB-UniRule"/>
</dbReference>
<dbReference type="PRINTS" id="PR00766">
    <property type="entry name" value="CUDAOXIDASE"/>
</dbReference>
<dbReference type="InterPro" id="IPR049948">
    <property type="entry name" value="Cu_Am_ox_TPQ-bd"/>
</dbReference>
<dbReference type="PROSITE" id="PS01164">
    <property type="entry name" value="COPPER_AMINE_OXID_1"/>
    <property type="match status" value="1"/>
</dbReference>
<dbReference type="Gene3D" id="3.10.450.40">
    <property type="match status" value="2"/>
</dbReference>
<reference evidence="10" key="1">
    <citation type="submission" date="2021-01" db="EMBL/GenBank/DDBJ databases">
        <authorList>
            <person name="Corre E."/>
            <person name="Pelletier E."/>
            <person name="Niang G."/>
            <person name="Scheremetjew M."/>
            <person name="Finn R."/>
            <person name="Kale V."/>
            <person name="Holt S."/>
            <person name="Cochrane G."/>
            <person name="Meng A."/>
            <person name="Brown T."/>
            <person name="Cohen L."/>
        </authorList>
    </citation>
    <scope>NUCLEOTIDE SEQUENCE</scope>
    <source>
        <strain evidence="10">379</strain>
    </source>
</reference>